<dbReference type="PROSITE" id="PS50902">
    <property type="entry name" value="FLAVODOXIN_LIKE"/>
    <property type="match status" value="1"/>
</dbReference>
<proteinExistence type="predicted"/>
<feature type="domain" description="Flavodoxin-like" evidence="1">
    <location>
        <begin position="3"/>
        <end position="160"/>
    </location>
</feature>
<evidence type="ECO:0000313" key="2">
    <source>
        <dbReference type="EMBL" id="SDM45911.1"/>
    </source>
</evidence>
<dbReference type="EMBL" id="FNHZ01000001">
    <property type="protein sequence ID" value="SDM45911.1"/>
    <property type="molecule type" value="Genomic_DNA"/>
</dbReference>
<protein>
    <submittedName>
        <fullName evidence="2">NAD(P)H dehydrogenase (Quinone)</fullName>
    </submittedName>
</protein>
<reference evidence="3" key="1">
    <citation type="submission" date="2016-10" db="EMBL/GenBank/DDBJ databases">
        <authorList>
            <person name="Varghese N."/>
            <person name="Submissions S."/>
        </authorList>
    </citation>
    <scope>NUCLEOTIDE SEQUENCE [LARGE SCALE GENOMIC DNA]</scope>
    <source>
        <strain evidence="3">M83</strain>
    </source>
</reference>
<organism evidence="2 3">
    <name type="scientific">Lachnospira pectinoschiza</name>
    <dbReference type="NCBI Taxonomy" id="28052"/>
    <lineage>
        <taxon>Bacteria</taxon>
        <taxon>Bacillati</taxon>
        <taxon>Bacillota</taxon>
        <taxon>Clostridia</taxon>
        <taxon>Lachnospirales</taxon>
        <taxon>Lachnospiraceae</taxon>
        <taxon>Lachnospira</taxon>
    </lineage>
</organism>
<name>A0A1G9TDW4_9FIRM</name>
<dbReference type="GO" id="GO:0010181">
    <property type="term" value="F:FMN binding"/>
    <property type="evidence" value="ECO:0007669"/>
    <property type="project" value="InterPro"/>
</dbReference>
<dbReference type="Gene3D" id="3.40.50.360">
    <property type="match status" value="1"/>
</dbReference>
<evidence type="ECO:0000259" key="1">
    <source>
        <dbReference type="PROSITE" id="PS50902"/>
    </source>
</evidence>
<dbReference type="InterPro" id="IPR029039">
    <property type="entry name" value="Flavoprotein-like_sf"/>
</dbReference>
<accession>A0A1G9TDW4</accession>
<gene>
    <name evidence="2" type="ORF">SAMN05216544_0319</name>
</gene>
<dbReference type="Proteomes" id="UP000187651">
    <property type="component" value="Unassembled WGS sequence"/>
</dbReference>
<dbReference type="RefSeq" id="WP_074520613.1">
    <property type="nucleotide sequence ID" value="NZ_FNHZ01000001.1"/>
</dbReference>
<sequence length="168" mass="18099">MKLAVVYDSKTGNTKQGAEWIVEGMNSVDTVEAKAFNIKECDEEFIKEAKGLIIGSPSYAATMTPDIHGWMLANSKKLAFAGKLGGAFATQQFTHGGGSAVIQEILTIEMVNGMLCYSGGNSEGMPVIHLGPVGVNNNKEAFNGMDNYKDYFTIFGSRFAKKAVEINN</sequence>
<dbReference type="GO" id="GO:0009055">
    <property type="term" value="F:electron transfer activity"/>
    <property type="evidence" value="ECO:0007669"/>
    <property type="project" value="InterPro"/>
</dbReference>
<dbReference type="AlphaFoldDB" id="A0A1G9TDW4"/>
<dbReference type="OrthoDB" id="9801479at2"/>
<dbReference type="InterPro" id="IPR001226">
    <property type="entry name" value="Flavodoxin_CS"/>
</dbReference>
<dbReference type="PROSITE" id="PS00201">
    <property type="entry name" value="FLAVODOXIN"/>
    <property type="match status" value="1"/>
</dbReference>
<dbReference type="SUPFAM" id="SSF52218">
    <property type="entry name" value="Flavoproteins"/>
    <property type="match status" value="1"/>
</dbReference>
<dbReference type="GO" id="GO:0016651">
    <property type="term" value="F:oxidoreductase activity, acting on NAD(P)H"/>
    <property type="evidence" value="ECO:0007669"/>
    <property type="project" value="UniProtKB-ARBA"/>
</dbReference>
<evidence type="ECO:0000313" key="3">
    <source>
        <dbReference type="Proteomes" id="UP000187651"/>
    </source>
</evidence>
<keyword evidence="3" id="KW-1185">Reference proteome</keyword>
<dbReference type="InterPro" id="IPR008254">
    <property type="entry name" value="Flavodoxin/NO_synth"/>
</dbReference>